<dbReference type="Proteomes" id="UP001055286">
    <property type="component" value="Unassembled WGS sequence"/>
</dbReference>
<organism evidence="1 2">
    <name type="scientific">Methylobacterium frigidaeris</name>
    <dbReference type="NCBI Taxonomy" id="2038277"/>
    <lineage>
        <taxon>Bacteria</taxon>
        <taxon>Pseudomonadati</taxon>
        <taxon>Pseudomonadota</taxon>
        <taxon>Alphaproteobacteria</taxon>
        <taxon>Hyphomicrobiales</taxon>
        <taxon>Methylobacteriaceae</taxon>
        <taxon>Methylobacterium</taxon>
    </lineage>
</organism>
<dbReference type="EMBL" id="BPQJ01000026">
    <property type="protein sequence ID" value="GJD64545.1"/>
    <property type="molecule type" value="Genomic_DNA"/>
</dbReference>
<gene>
    <name evidence="1" type="ORF">MPEAHAMD_4728</name>
</gene>
<evidence type="ECO:0000313" key="1">
    <source>
        <dbReference type="EMBL" id="GJD64545.1"/>
    </source>
</evidence>
<evidence type="ECO:0000313" key="2">
    <source>
        <dbReference type="Proteomes" id="UP001055286"/>
    </source>
</evidence>
<name>A0AA37HG15_9HYPH</name>
<accession>A0AA37HG15</accession>
<protein>
    <submittedName>
        <fullName evidence="1">Uncharacterized protein</fullName>
    </submittedName>
</protein>
<comment type="caution">
    <text evidence="1">The sequence shown here is derived from an EMBL/GenBank/DDBJ whole genome shotgun (WGS) entry which is preliminary data.</text>
</comment>
<dbReference type="AlphaFoldDB" id="A0AA37HG15"/>
<keyword evidence="2" id="KW-1185">Reference proteome</keyword>
<reference evidence="1" key="2">
    <citation type="submission" date="2021-08" db="EMBL/GenBank/DDBJ databases">
        <authorList>
            <person name="Tani A."/>
            <person name="Ola A."/>
            <person name="Ogura Y."/>
            <person name="Katsura K."/>
            <person name="Hayashi T."/>
        </authorList>
    </citation>
    <scope>NUCLEOTIDE SEQUENCE</scope>
    <source>
        <strain evidence="1">JCM 32048</strain>
    </source>
</reference>
<reference evidence="1" key="1">
    <citation type="journal article" date="2016" name="Front. Microbiol.">
        <title>Genome Sequence of the Piezophilic, Mesophilic Sulfate-Reducing Bacterium Desulfovibrio indicus J2T.</title>
        <authorList>
            <person name="Cao J."/>
            <person name="Maignien L."/>
            <person name="Shao Z."/>
            <person name="Alain K."/>
            <person name="Jebbar M."/>
        </authorList>
    </citation>
    <scope>NUCLEOTIDE SEQUENCE</scope>
    <source>
        <strain evidence="1">JCM 32048</strain>
    </source>
</reference>
<sequence>MSYKFKLHQRVRMVRSGSTNGYAGEMDALLDAFEIVRLMPEDRSGEAAYRIRSPKGERAVRESEIVALP</sequence>
<dbReference type="RefSeq" id="WP_099904840.1">
    <property type="nucleotide sequence ID" value="NZ_BPQJ01000026.1"/>
</dbReference>
<proteinExistence type="predicted"/>